<dbReference type="RefSeq" id="WP_190209397.1">
    <property type="nucleotide sequence ID" value="NZ_BNBO01000003.1"/>
</dbReference>
<reference evidence="2" key="1">
    <citation type="journal article" date="2014" name="Int. J. Syst. Evol. Microbiol.">
        <title>Complete genome sequence of Corynebacterium casei LMG S-19264T (=DSM 44701T), isolated from a smear-ripened cheese.</title>
        <authorList>
            <consortium name="US DOE Joint Genome Institute (JGI-PGF)"/>
            <person name="Walter F."/>
            <person name="Albersmeier A."/>
            <person name="Kalinowski J."/>
            <person name="Ruckert C."/>
        </authorList>
    </citation>
    <scope>NUCLEOTIDE SEQUENCE</scope>
    <source>
        <strain evidence="2">JCM 4646</strain>
    </source>
</reference>
<sequence>MRDGDSGGTDGRPDGRADGRAGSHGPDRPGAPGDEAAAWDFSALEVSGRMPVTNCGDKLTELTLEPLGEDYWLKPGETFIVTSYGDHGLGHPFEVQYWPDSISVWCTSWFGTVSDDDGNQLSCGHQRPDGAYPI</sequence>
<name>A0A919FCY8_9ACTN</name>
<feature type="region of interest" description="Disordered" evidence="1">
    <location>
        <begin position="1"/>
        <end position="37"/>
    </location>
</feature>
<protein>
    <submittedName>
        <fullName evidence="2">Uncharacterized protein</fullName>
    </submittedName>
</protein>
<evidence type="ECO:0000313" key="2">
    <source>
        <dbReference type="EMBL" id="GHH61644.1"/>
    </source>
</evidence>
<gene>
    <name evidence="2" type="ORF">GCM10018781_08360</name>
</gene>
<dbReference type="GeneID" id="95351348"/>
<evidence type="ECO:0000313" key="3">
    <source>
        <dbReference type="Proteomes" id="UP000617734"/>
    </source>
</evidence>
<organism evidence="2 3">
    <name type="scientific">Kitasatospora indigofera</name>
    <dbReference type="NCBI Taxonomy" id="67307"/>
    <lineage>
        <taxon>Bacteria</taxon>
        <taxon>Bacillati</taxon>
        <taxon>Actinomycetota</taxon>
        <taxon>Actinomycetes</taxon>
        <taxon>Kitasatosporales</taxon>
        <taxon>Streptomycetaceae</taxon>
        <taxon>Kitasatospora</taxon>
    </lineage>
</organism>
<feature type="compositionally biased region" description="Basic and acidic residues" evidence="1">
    <location>
        <begin position="1"/>
        <end position="27"/>
    </location>
</feature>
<reference evidence="2" key="2">
    <citation type="submission" date="2020-09" db="EMBL/GenBank/DDBJ databases">
        <authorList>
            <person name="Sun Q."/>
            <person name="Ohkuma M."/>
        </authorList>
    </citation>
    <scope>NUCLEOTIDE SEQUENCE</scope>
    <source>
        <strain evidence="2">JCM 4646</strain>
    </source>
</reference>
<dbReference type="Proteomes" id="UP000617734">
    <property type="component" value="Unassembled WGS sequence"/>
</dbReference>
<proteinExistence type="predicted"/>
<dbReference type="EMBL" id="BNBO01000003">
    <property type="protein sequence ID" value="GHH61644.1"/>
    <property type="molecule type" value="Genomic_DNA"/>
</dbReference>
<evidence type="ECO:0000256" key="1">
    <source>
        <dbReference type="SAM" id="MobiDB-lite"/>
    </source>
</evidence>
<comment type="caution">
    <text evidence="2">The sequence shown here is derived from an EMBL/GenBank/DDBJ whole genome shotgun (WGS) entry which is preliminary data.</text>
</comment>
<accession>A0A919FCY8</accession>
<keyword evidence="3" id="KW-1185">Reference proteome</keyword>
<dbReference type="AlphaFoldDB" id="A0A919FCY8"/>